<keyword evidence="1" id="KW-0175">Coiled coil</keyword>
<gene>
    <name evidence="3" type="ORF">UT18_C0003G0017</name>
</gene>
<feature type="coiled-coil region" evidence="1">
    <location>
        <begin position="238"/>
        <end position="265"/>
    </location>
</feature>
<comment type="caution">
    <text evidence="3">The sequence shown here is derived from an EMBL/GenBank/DDBJ whole genome shotgun (WGS) entry which is preliminary data.</text>
</comment>
<protein>
    <submittedName>
        <fullName evidence="3">Uncharacterized protein</fullName>
    </submittedName>
</protein>
<sequence length="267" mass="30559">MAKRKRRKKIDPKMRKIYVASIVCLVVIYIFYGYFKGRSNLQFSADVSALINESAKTWTASTFVTGDGTIDLGKDLNFYRKMKDISTSSKEKAKKLRPTVGGIYLKQKTIDYYRISEKISTNSITISEYALKIEKVKKDIQGQEIQAADPLGDFARWREMMIKDISDLEKTKPAPAFKKFHESLIGKLKGLSSIIENLTKAVEAKDTAKIDVEKKKLADFKIESPTVLSEDILKDIVSEQELQRLVSLEKDIKKMTEDLNNRKVEWL</sequence>
<evidence type="ECO:0000256" key="1">
    <source>
        <dbReference type="SAM" id="Coils"/>
    </source>
</evidence>
<organism evidence="3 4">
    <name type="scientific">candidate division CPR2 bacterium GW2011_GWC2_39_10</name>
    <dbReference type="NCBI Taxonomy" id="1618345"/>
    <lineage>
        <taxon>Bacteria</taxon>
        <taxon>Bacteria division CPR2</taxon>
    </lineage>
</organism>
<accession>A0A0G0LTA6</accession>
<proteinExistence type="predicted"/>
<dbReference type="EMBL" id="LBVV01000003">
    <property type="protein sequence ID" value="KKQ95158.1"/>
    <property type="molecule type" value="Genomic_DNA"/>
</dbReference>
<feature type="transmembrane region" description="Helical" evidence="2">
    <location>
        <begin position="16"/>
        <end position="35"/>
    </location>
</feature>
<reference evidence="3 4" key="1">
    <citation type="journal article" date="2015" name="Nature">
        <title>rRNA introns, odd ribosomes, and small enigmatic genomes across a large radiation of phyla.</title>
        <authorList>
            <person name="Brown C.T."/>
            <person name="Hug L.A."/>
            <person name="Thomas B.C."/>
            <person name="Sharon I."/>
            <person name="Castelle C.J."/>
            <person name="Singh A."/>
            <person name="Wilkins M.J."/>
            <person name="Williams K.H."/>
            <person name="Banfield J.F."/>
        </authorList>
    </citation>
    <scope>NUCLEOTIDE SEQUENCE [LARGE SCALE GENOMIC DNA]</scope>
</reference>
<keyword evidence="2" id="KW-0812">Transmembrane</keyword>
<dbReference type="STRING" id="1618345.UT18_C0003G0017"/>
<keyword evidence="2" id="KW-1133">Transmembrane helix</keyword>
<dbReference type="Proteomes" id="UP000034207">
    <property type="component" value="Unassembled WGS sequence"/>
</dbReference>
<keyword evidence="2" id="KW-0472">Membrane</keyword>
<evidence type="ECO:0000256" key="2">
    <source>
        <dbReference type="SAM" id="Phobius"/>
    </source>
</evidence>
<evidence type="ECO:0000313" key="4">
    <source>
        <dbReference type="Proteomes" id="UP000034207"/>
    </source>
</evidence>
<dbReference type="AlphaFoldDB" id="A0A0G0LTA6"/>
<evidence type="ECO:0000313" key="3">
    <source>
        <dbReference type="EMBL" id="KKQ95158.1"/>
    </source>
</evidence>
<name>A0A0G0LTA6_UNCC2</name>